<reference evidence="1" key="5">
    <citation type="journal article" date="2021" name="G3 (Bethesda)">
        <title>Aegilops tauschii genome assembly Aet v5.0 features greater sequence contiguity and improved annotation.</title>
        <authorList>
            <person name="Wang L."/>
            <person name="Zhu T."/>
            <person name="Rodriguez J.C."/>
            <person name="Deal K.R."/>
            <person name="Dubcovsky J."/>
            <person name="McGuire P.E."/>
            <person name="Lux T."/>
            <person name="Spannagl M."/>
            <person name="Mayer K.F.X."/>
            <person name="Baldrich P."/>
            <person name="Meyers B.C."/>
            <person name="Huo N."/>
            <person name="Gu Y.Q."/>
            <person name="Zhou H."/>
            <person name="Devos K.M."/>
            <person name="Bennetzen J.L."/>
            <person name="Unver T."/>
            <person name="Budak H."/>
            <person name="Gulick P.J."/>
            <person name="Galiba G."/>
            <person name="Kalapos B."/>
            <person name="Nelson D.R."/>
            <person name="Li P."/>
            <person name="You F.M."/>
            <person name="Luo M.C."/>
            <person name="Dvorak J."/>
        </authorList>
    </citation>
    <scope>NUCLEOTIDE SEQUENCE [LARGE SCALE GENOMIC DNA]</scope>
    <source>
        <strain evidence="1">cv. AL8/78</strain>
    </source>
</reference>
<reference evidence="2" key="1">
    <citation type="journal article" date="2014" name="Science">
        <title>Ancient hybridizations among the ancestral genomes of bread wheat.</title>
        <authorList>
            <consortium name="International Wheat Genome Sequencing Consortium,"/>
            <person name="Marcussen T."/>
            <person name="Sandve S.R."/>
            <person name="Heier L."/>
            <person name="Spannagl M."/>
            <person name="Pfeifer M."/>
            <person name="Jakobsen K.S."/>
            <person name="Wulff B.B."/>
            <person name="Steuernagel B."/>
            <person name="Mayer K.F."/>
            <person name="Olsen O.A."/>
        </authorList>
    </citation>
    <scope>NUCLEOTIDE SEQUENCE [LARGE SCALE GENOMIC DNA]</scope>
    <source>
        <strain evidence="2">cv. AL8/78</strain>
    </source>
</reference>
<organism evidence="1 2">
    <name type="scientific">Aegilops tauschii subsp. strangulata</name>
    <name type="common">Goatgrass</name>
    <dbReference type="NCBI Taxonomy" id="200361"/>
    <lineage>
        <taxon>Eukaryota</taxon>
        <taxon>Viridiplantae</taxon>
        <taxon>Streptophyta</taxon>
        <taxon>Embryophyta</taxon>
        <taxon>Tracheophyta</taxon>
        <taxon>Spermatophyta</taxon>
        <taxon>Magnoliopsida</taxon>
        <taxon>Liliopsida</taxon>
        <taxon>Poales</taxon>
        <taxon>Poaceae</taxon>
        <taxon>BOP clade</taxon>
        <taxon>Pooideae</taxon>
        <taxon>Triticodae</taxon>
        <taxon>Triticeae</taxon>
        <taxon>Triticinae</taxon>
        <taxon>Aegilops</taxon>
    </lineage>
</organism>
<protein>
    <submittedName>
        <fullName evidence="1">Uncharacterized protein</fullName>
    </submittedName>
</protein>
<evidence type="ECO:0000313" key="1">
    <source>
        <dbReference type="EnsemblPlants" id="AET1Gv20358900.1"/>
    </source>
</evidence>
<dbReference type="Gramene" id="AET1Gv20358900.1">
    <property type="protein sequence ID" value="AET1Gv20358900.1"/>
    <property type="gene ID" value="AET1Gv20358900"/>
</dbReference>
<proteinExistence type="predicted"/>
<dbReference type="EnsemblPlants" id="AET1Gv20358900.1">
    <property type="protein sequence ID" value="AET1Gv20358900.1"/>
    <property type="gene ID" value="AET1Gv20358900"/>
</dbReference>
<sequence>ALYISHRSPSWTLIHSHQILAHAHTFICNLHRYFDSDR</sequence>
<keyword evidence="2" id="KW-1185">Reference proteome</keyword>
<evidence type="ECO:0000313" key="2">
    <source>
        <dbReference type="Proteomes" id="UP000015105"/>
    </source>
</evidence>
<reference evidence="1" key="3">
    <citation type="journal article" date="2017" name="Nature">
        <title>Genome sequence of the progenitor of the wheat D genome Aegilops tauschii.</title>
        <authorList>
            <person name="Luo M.C."/>
            <person name="Gu Y.Q."/>
            <person name="Puiu D."/>
            <person name="Wang H."/>
            <person name="Twardziok S.O."/>
            <person name="Deal K.R."/>
            <person name="Huo N."/>
            <person name="Zhu T."/>
            <person name="Wang L."/>
            <person name="Wang Y."/>
            <person name="McGuire P.E."/>
            <person name="Liu S."/>
            <person name="Long H."/>
            <person name="Ramasamy R.K."/>
            <person name="Rodriguez J.C."/>
            <person name="Van S.L."/>
            <person name="Yuan L."/>
            <person name="Wang Z."/>
            <person name="Xia Z."/>
            <person name="Xiao L."/>
            <person name="Anderson O.D."/>
            <person name="Ouyang S."/>
            <person name="Liang Y."/>
            <person name="Zimin A.V."/>
            <person name="Pertea G."/>
            <person name="Qi P."/>
            <person name="Bennetzen J.L."/>
            <person name="Dai X."/>
            <person name="Dawson M.W."/>
            <person name="Muller H.G."/>
            <person name="Kugler K."/>
            <person name="Rivarola-Duarte L."/>
            <person name="Spannagl M."/>
            <person name="Mayer K.F.X."/>
            <person name="Lu F.H."/>
            <person name="Bevan M.W."/>
            <person name="Leroy P."/>
            <person name="Li P."/>
            <person name="You F.M."/>
            <person name="Sun Q."/>
            <person name="Liu Z."/>
            <person name="Lyons E."/>
            <person name="Wicker T."/>
            <person name="Salzberg S.L."/>
            <person name="Devos K.M."/>
            <person name="Dvorak J."/>
        </authorList>
    </citation>
    <scope>NUCLEOTIDE SEQUENCE [LARGE SCALE GENOMIC DNA]</scope>
    <source>
        <strain evidence="1">cv. AL8/78</strain>
    </source>
</reference>
<reference evidence="1" key="4">
    <citation type="submission" date="2019-03" db="UniProtKB">
        <authorList>
            <consortium name="EnsemblPlants"/>
        </authorList>
    </citation>
    <scope>IDENTIFICATION</scope>
</reference>
<dbReference type="AlphaFoldDB" id="A0A452YAR1"/>
<dbReference type="Proteomes" id="UP000015105">
    <property type="component" value="Chromosome 1D"/>
</dbReference>
<name>A0A452YAR1_AEGTS</name>
<accession>A0A452YAR1</accession>
<reference evidence="2" key="2">
    <citation type="journal article" date="2017" name="Nat. Plants">
        <title>The Aegilops tauschii genome reveals multiple impacts of transposons.</title>
        <authorList>
            <person name="Zhao G."/>
            <person name="Zou C."/>
            <person name="Li K."/>
            <person name="Wang K."/>
            <person name="Li T."/>
            <person name="Gao L."/>
            <person name="Zhang X."/>
            <person name="Wang H."/>
            <person name="Yang Z."/>
            <person name="Liu X."/>
            <person name="Jiang W."/>
            <person name="Mao L."/>
            <person name="Kong X."/>
            <person name="Jiao Y."/>
            <person name="Jia J."/>
        </authorList>
    </citation>
    <scope>NUCLEOTIDE SEQUENCE [LARGE SCALE GENOMIC DNA]</scope>
    <source>
        <strain evidence="2">cv. AL8/78</strain>
    </source>
</reference>